<evidence type="ECO:0000256" key="3">
    <source>
        <dbReference type="ARBA" id="ARBA00022989"/>
    </source>
</evidence>
<dbReference type="PANTHER" id="PTHR15549">
    <property type="entry name" value="PAIRED IMMUNOGLOBULIN-LIKE TYPE 2 RECEPTOR"/>
    <property type="match status" value="1"/>
</dbReference>
<evidence type="ECO:0000256" key="6">
    <source>
        <dbReference type="SAM" id="Phobius"/>
    </source>
</evidence>
<organism evidence="7 8">
    <name type="scientific">Madurella fahalii</name>
    <dbReference type="NCBI Taxonomy" id="1157608"/>
    <lineage>
        <taxon>Eukaryota</taxon>
        <taxon>Fungi</taxon>
        <taxon>Dikarya</taxon>
        <taxon>Ascomycota</taxon>
        <taxon>Pezizomycotina</taxon>
        <taxon>Sordariomycetes</taxon>
        <taxon>Sordariomycetidae</taxon>
        <taxon>Sordariales</taxon>
        <taxon>Sordariales incertae sedis</taxon>
        <taxon>Madurella</taxon>
    </lineage>
</organism>
<name>A0ABQ0GFF0_9PEZI</name>
<accession>A0ABQ0GFF0</accession>
<protein>
    <submittedName>
        <fullName evidence="7">Osmotin, thaumatin-like protein</fullName>
    </submittedName>
</protein>
<gene>
    <name evidence="7" type="ORF">MFIFM68171_06701</name>
</gene>
<keyword evidence="8" id="KW-1185">Reference proteome</keyword>
<feature type="region of interest" description="Disordered" evidence="5">
    <location>
        <begin position="261"/>
        <end position="282"/>
    </location>
</feature>
<evidence type="ECO:0000313" key="7">
    <source>
        <dbReference type="EMBL" id="GAB1316491.1"/>
    </source>
</evidence>
<reference evidence="7 8" key="1">
    <citation type="submission" date="2024-09" db="EMBL/GenBank/DDBJ databases">
        <title>Itraconazole resistance in Madurella fahalii resulting from another homologue of gene encoding cytochrome P450 14-alpha sterol demethylase (CYP51).</title>
        <authorList>
            <person name="Yoshioka I."/>
            <person name="Fahal A.H."/>
            <person name="Kaneko S."/>
            <person name="Yaguchi T."/>
        </authorList>
    </citation>
    <scope>NUCLEOTIDE SEQUENCE [LARGE SCALE GENOMIC DNA]</scope>
    <source>
        <strain evidence="7 8">IFM 68171</strain>
    </source>
</reference>
<keyword evidence="2 6" id="KW-0812">Transmembrane</keyword>
<proteinExistence type="predicted"/>
<feature type="region of interest" description="Disordered" evidence="5">
    <location>
        <begin position="187"/>
        <end position="222"/>
    </location>
</feature>
<feature type="transmembrane region" description="Helical" evidence="6">
    <location>
        <begin position="226"/>
        <end position="253"/>
    </location>
</feature>
<dbReference type="RefSeq" id="XP_070918222.1">
    <property type="nucleotide sequence ID" value="XM_071062121.1"/>
</dbReference>
<keyword evidence="4 6" id="KW-0472">Membrane</keyword>
<dbReference type="GeneID" id="98177444"/>
<keyword evidence="3 6" id="KW-1133">Transmembrane helix</keyword>
<sequence>MAHTNQRRIVLGPLTTTFTPPAPCSVAVGLCETCDVAWWGQTCAPRTVQDDPSCWPAPTVGAVSPEQMLLGWGFYSPGVICPAGYTSACTAVAGQTTGWKHQFVMEPEETFIGCCPTGFKCDNLRGQTCISGVRSTELPTLSCDAGSTVNFGFTTLPNPSANVSVLNLFAPMIQLAWKESDLSSLTTSTSSATSSSGTPSNSSPTTSAATATQDAQTGSRDASNDLSIGAIAGIAVGAAVLFLAIVAAAVYVWRRRRSQMGGSALSDGSSRSTAPPGYTAVSPIDSQKQFQHYYSGAPQPWGGMSELNATMQVYEAPGPGYGPTEMPAYGTDRAEMPTLRYN</sequence>
<dbReference type="InterPro" id="IPR051694">
    <property type="entry name" value="Immunoregulatory_rcpt-like"/>
</dbReference>
<dbReference type="Proteomes" id="UP001628179">
    <property type="component" value="Unassembled WGS sequence"/>
</dbReference>
<evidence type="ECO:0000256" key="5">
    <source>
        <dbReference type="SAM" id="MobiDB-lite"/>
    </source>
</evidence>
<evidence type="ECO:0000256" key="2">
    <source>
        <dbReference type="ARBA" id="ARBA00022692"/>
    </source>
</evidence>
<feature type="compositionally biased region" description="Low complexity" evidence="5">
    <location>
        <begin position="187"/>
        <end position="219"/>
    </location>
</feature>
<evidence type="ECO:0000256" key="4">
    <source>
        <dbReference type="ARBA" id="ARBA00023136"/>
    </source>
</evidence>
<evidence type="ECO:0000256" key="1">
    <source>
        <dbReference type="ARBA" id="ARBA00004167"/>
    </source>
</evidence>
<dbReference type="EMBL" id="BAAFSV010000003">
    <property type="protein sequence ID" value="GAB1316491.1"/>
    <property type="molecule type" value="Genomic_DNA"/>
</dbReference>
<comment type="caution">
    <text evidence="7">The sequence shown here is derived from an EMBL/GenBank/DDBJ whole genome shotgun (WGS) entry which is preliminary data.</text>
</comment>
<comment type="subcellular location">
    <subcellularLocation>
        <location evidence="1">Membrane</location>
        <topology evidence="1">Single-pass membrane protein</topology>
    </subcellularLocation>
</comment>
<evidence type="ECO:0000313" key="8">
    <source>
        <dbReference type="Proteomes" id="UP001628179"/>
    </source>
</evidence>